<evidence type="ECO:0000256" key="6">
    <source>
        <dbReference type="SAM" id="MobiDB-lite"/>
    </source>
</evidence>
<dbReference type="PANTHER" id="PTHR31746:SF3">
    <property type="entry name" value="TRANSMEMBRANE PROTEIN 229B"/>
    <property type="match status" value="1"/>
</dbReference>
<evidence type="ECO:0000313" key="8">
    <source>
        <dbReference type="Ensembl" id="ENSPMGP00000012248.1"/>
    </source>
</evidence>
<feature type="transmembrane region" description="Helical" evidence="7">
    <location>
        <begin position="100"/>
        <end position="125"/>
    </location>
</feature>
<feature type="region of interest" description="Disordered" evidence="6">
    <location>
        <begin position="1"/>
        <end position="25"/>
    </location>
</feature>
<evidence type="ECO:0000256" key="1">
    <source>
        <dbReference type="ARBA" id="ARBA00004141"/>
    </source>
</evidence>
<evidence type="ECO:0000256" key="3">
    <source>
        <dbReference type="ARBA" id="ARBA00022692"/>
    </source>
</evidence>
<dbReference type="Pfam" id="PF06541">
    <property type="entry name" value="ABC_trans_CmpB"/>
    <property type="match status" value="1"/>
</dbReference>
<dbReference type="Ensembl" id="ENSPMGT00000013065.1">
    <property type="protein sequence ID" value="ENSPMGP00000012248.1"/>
    <property type="gene ID" value="ENSPMGG00000010103.1"/>
</dbReference>
<keyword evidence="3 7" id="KW-0812">Transmembrane</keyword>
<sequence>MCSEFTRMSFNGQSSSPPPASPSSPPPSLCLSPLSRLYLYSLHGLLCELLFTSVWDFFSNRDIRLQGHSSLWALLMYSTALYAIETLQRQLLNRNLPLPLRLAVYTLLIYMWEFVWGAGLSLLGACPWDYSDFKYNFKGLITLEYAPFWAIGAFIAEKFVIKNTLRIQFSKFVPKCVSQVKKKNLKMKCTAVRGVEENGSVLCRGKFMFSKALLHKHLYLNKCLMHKFDKIR</sequence>
<comment type="similarity">
    <text evidence="2">Belongs to the TMEM229 family.</text>
</comment>
<evidence type="ECO:0000256" key="4">
    <source>
        <dbReference type="ARBA" id="ARBA00022989"/>
    </source>
</evidence>
<evidence type="ECO:0000256" key="2">
    <source>
        <dbReference type="ARBA" id="ARBA00006371"/>
    </source>
</evidence>
<dbReference type="AlphaFoldDB" id="A0A3B4A5A3"/>
<organism evidence="8 9">
    <name type="scientific">Periophthalmus magnuspinnatus</name>
    <dbReference type="NCBI Taxonomy" id="409849"/>
    <lineage>
        <taxon>Eukaryota</taxon>
        <taxon>Metazoa</taxon>
        <taxon>Chordata</taxon>
        <taxon>Craniata</taxon>
        <taxon>Vertebrata</taxon>
        <taxon>Euteleostomi</taxon>
        <taxon>Actinopterygii</taxon>
        <taxon>Neopterygii</taxon>
        <taxon>Teleostei</taxon>
        <taxon>Neoteleostei</taxon>
        <taxon>Acanthomorphata</taxon>
        <taxon>Gobiaria</taxon>
        <taxon>Gobiiformes</taxon>
        <taxon>Gobioidei</taxon>
        <taxon>Gobiidae</taxon>
        <taxon>Oxudercinae</taxon>
        <taxon>Periophthalmus</taxon>
    </lineage>
</organism>
<evidence type="ECO:0008006" key="10">
    <source>
        <dbReference type="Google" id="ProtNLM"/>
    </source>
</evidence>
<feature type="compositionally biased region" description="Pro residues" evidence="6">
    <location>
        <begin position="16"/>
        <end position="25"/>
    </location>
</feature>
<dbReference type="Proteomes" id="UP000261520">
    <property type="component" value="Unplaced"/>
</dbReference>
<keyword evidence="4 7" id="KW-1133">Transmembrane helix</keyword>
<feature type="compositionally biased region" description="Polar residues" evidence="6">
    <location>
        <begin position="1"/>
        <end position="13"/>
    </location>
</feature>
<comment type="subcellular location">
    <subcellularLocation>
        <location evidence="1">Membrane</location>
        <topology evidence="1">Multi-pass membrane protein</topology>
    </subcellularLocation>
</comment>
<dbReference type="PANTHER" id="PTHR31746">
    <property type="entry name" value="TRANSMEMBRANE PROTEIN 229 FAMILY MEMBER"/>
    <property type="match status" value="1"/>
</dbReference>
<feature type="transmembrane region" description="Helical" evidence="7">
    <location>
        <begin position="145"/>
        <end position="161"/>
    </location>
</feature>
<name>A0A3B4A5A3_9GOBI</name>
<dbReference type="InterPro" id="IPR010540">
    <property type="entry name" value="CmpB_TMEM229"/>
</dbReference>
<dbReference type="GO" id="GO:0016020">
    <property type="term" value="C:membrane"/>
    <property type="evidence" value="ECO:0007669"/>
    <property type="project" value="UniProtKB-SubCell"/>
</dbReference>
<evidence type="ECO:0000313" key="9">
    <source>
        <dbReference type="Proteomes" id="UP000261520"/>
    </source>
</evidence>
<accession>A0A3B4A5A3</accession>
<keyword evidence="9" id="KW-1185">Reference proteome</keyword>
<proteinExistence type="inferred from homology"/>
<keyword evidence="5 7" id="KW-0472">Membrane</keyword>
<evidence type="ECO:0000256" key="7">
    <source>
        <dbReference type="SAM" id="Phobius"/>
    </source>
</evidence>
<protein>
    <recommendedName>
        <fullName evidence="10">Transmembrane protein 229B</fullName>
    </recommendedName>
</protein>
<reference evidence="8" key="1">
    <citation type="submission" date="2025-08" db="UniProtKB">
        <authorList>
            <consortium name="Ensembl"/>
        </authorList>
    </citation>
    <scope>IDENTIFICATION</scope>
</reference>
<evidence type="ECO:0000256" key="5">
    <source>
        <dbReference type="ARBA" id="ARBA00023136"/>
    </source>
</evidence>
<reference evidence="8" key="2">
    <citation type="submission" date="2025-09" db="UniProtKB">
        <authorList>
            <consortium name="Ensembl"/>
        </authorList>
    </citation>
    <scope>IDENTIFICATION</scope>
</reference>